<dbReference type="GO" id="GO:0016491">
    <property type="term" value="F:oxidoreductase activity"/>
    <property type="evidence" value="ECO:0007669"/>
    <property type="project" value="UniProtKB-KW"/>
</dbReference>
<dbReference type="InterPro" id="IPR002347">
    <property type="entry name" value="SDR_fam"/>
</dbReference>
<evidence type="ECO:0000256" key="3">
    <source>
        <dbReference type="RuleBase" id="RU000363"/>
    </source>
</evidence>
<dbReference type="Gene3D" id="3.40.50.720">
    <property type="entry name" value="NAD(P)-binding Rossmann-like Domain"/>
    <property type="match status" value="1"/>
</dbReference>
<dbReference type="OrthoDB" id="9810734at2"/>
<proteinExistence type="inferred from homology"/>
<reference evidence="4 5" key="1">
    <citation type="submission" date="2019-08" db="EMBL/GenBank/DDBJ databases">
        <title>Prosopis cineraria nodule microbiome.</title>
        <authorList>
            <person name="Ali R."/>
            <person name="Chaluvadi S.R."/>
            <person name="Wang X."/>
        </authorList>
    </citation>
    <scope>NUCLEOTIDE SEQUENCE [LARGE SCALE GENOMIC DNA]</scope>
    <source>
        <strain evidence="4 5">BG7</strain>
    </source>
</reference>
<keyword evidence="5" id="KW-1185">Reference proteome</keyword>
<accession>A0A5Q0CC21</accession>
<dbReference type="Pfam" id="PF00106">
    <property type="entry name" value="adh_short"/>
    <property type="match status" value="1"/>
</dbReference>
<dbReference type="PRINTS" id="PR00081">
    <property type="entry name" value="GDHRDH"/>
</dbReference>
<comment type="similarity">
    <text evidence="1 3">Belongs to the short-chain dehydrogenases/reductases (SDR) family.</text>
</comment>
<dbReference type="SUPFAM" id="SSF51735">
    <property type="entry name" value="NAD(P)-binding Rossmann-fold domains"/>
    <property type="match status" value="1"/>
</dbReference>
<organism evidence="4 5">
    <name type="scientific">Rhizobium grahamii</name>
    <dbReference type="NCBI Taxonomy" id="1120045"/>
    <lineage>
        <taxon>Bacteria</taxon>
        <taxon>Pseudomonadati</taxon>
        <taxon>Pseudomonadota</taxon>
        <taxon>Alphaproteobacteria</taxon>
        <taxon>Hyphomicrobiales</taxon>
        <taxon>Rhizobiaceae</taxon>
        <taxon>Rhizobium/Agrobacterium group</taxon>
        <taxon>Rhizobium</taxon>
    </lineage>
</organism>
<dbReference type="PANTHER" id="PTHR43086">
    <property type="entry name" value="VERY-LONG-CHAIN 3-OXOOACYL-COA REDUCTASE"/>
    <property type="match status" value="1"/>
</dbReference>
<dbReference type="InterPro" id="IPR036291">
    <property type="entry name" value="NAD(P)-bd_dom_sf"/>
</dbReference>
<evidence type="ECO:0000313" key="5">
    <source>
        <dbReference type="Proteomes" id="UP000326881"/>
    </source>
</evidence>
<dbReference type="RefSeq" id="WP_153271423.1">
    <property type="nucleotide sequence ID" value="NZ_CP043498.1"/>
</dbReference>
<dbReference type="KEGG" id="rgr:FZ934_13235"/>
<keyword evidence="2" id="KW-0560">Oxidoreductase</keyword>
<name>A0A5Q0CC21_9HYPH</name>
<gene>
    <name evidence="4" type="ORF">FZ934_13235</name>
</gene>
<protein>
    <submittedName>
        <fullName evidence="4">SDR family oxidoreductase</fullName>
    </submittedName>
</protein>
<evidence type="ECO:0000256" key="2">
    <source>
        <dbReference type="ARBA" id="ARBA00023002"/>
    </source>
</evidence>
<dbReference type="PANTHER" id="PTHR43086:SF3">
    <property type="entry name" value="NADP-DEPENDENT 3-HYDROXY ACID DEHYDROGENASE YDFG"/>
    <property type="match status" value="1"/>
</dbReference>
<dbReference type="EMBL" id="CP043498">
    <property type="protein sequence ID" value="QFY61279.1"/>
    <property type="molecule type" value="Genomic_DNA"/>
</dbReference>
<evidence type="ECO:0000256" key="1">
    <source>
        <dbReference type="ARBA" id="ARBA00006484"/>
    </source>
</evidence>
<dbReference type="Proteomes" id="UP000326881">
    <property type="component" value="Chromosome"/>
</dbReference>
<sequence length="265" mass="27793">MTEQHKGTALVTGASSGIGAVYAHRLAKRGYDLILVARNAERLSELATRLTRETGRTVETIPADLGNKADLARVEAVLKSDRSITLLVNNAGVGGTAPLLASDVDKMQAMIDLNVTALMRLSYAAVPGFVARGGGAIINIASIVAIAPEVLNGVYGASKAFVFAFSQSLKHELADKNIRIQAVLPGATATEFWGIAGTPVEHLPTEIVMQAEAMVDAALAGFDQGEFATIPALEDAGLLKAYEDARQALMPNLSRAAPAPRYKAA</sequence>
<dbReference type="AlphaFoldDB" id="A0A5Q0CC21"/>
<dbReference type="PIRSF" id="PIRSF000126">
    <property type="entry name" value="11-beta-HSD1"/>
    <property type="match status" value="1"/>
</dbReference>
<dbReference type="CDD" id="cd05233">
    <property type="entry name" value="SDR_c"/>
    <property type="match status" value="1"/>
</dbReference>
<dbReference type="PRINTS" id="PR00080">
    <property type="entry name" value="SDRFAMILY"/>
</dbReference>
<evidence type="ECO:0000313" key="4">
    <source>
        <dbReference type="EMBL" id="QFY61279.1"/>
    </source>
</evidence>